<organism evidence="7">
    <name type="scientific">Heramatsu virus</name>
    <dbReference type="NCBI Taxonomy" id="1416744"/>
    <lineage>
        <taxon>Viruses</taxon>
        <taxon>Riboviria</taxon>
        <taxon>Orthornavirae</taxon>
        <taxon>Duplornaviricota</taxon>
        <taxon>Resentoviricetes</taxon>
        <taxon>Reovirales</taxon>
        <taxon>Sedoreoviridae</taxon>
        <taxon>Orbivirus</taxon>
    </lineage>
</organism>
<dbReference type="EMBL" id="KC669541">
    <property type="protein sequence ID" value="AGZ62527.1"/>
    <property type="molecule type" value="Genomic_RNA"/>
</dbReference>
<evidence type="ECO:0000313" key="7">
    <source>
        <dbReference type="EMBL" id="AGZ62527.1"/>
    </source>
</evidence>
<comment type="subcellular location">
    <subcellularLocation>
        <location evidence="1">Virion</location>
    </subcellularLocation>
</comment>
<keyword evidence="5" id="KW-0946">Virion</keyword>
<name>U5XJL7_9REOV</name>
<keyword evidence="6" id="KW-1153">Inner capsid protein</keyword>
<comment type="similarity">
    <text evidence="2">Belongs to the orbivirus VP2 family.</text>
</comment>
<proteinExistence type="inferred from homology"/>
<dbReference type="GO" id="GO:0039625">
    <property type="term" value="C:viral inner capsid"/>
    <property type="evidence" value="ECO:0007669"/>
    <property type="project" value="UniProtKB-KW"/>
</dbReference>
<evidence type="ECO:0000256" key="2">
    <source>
        <dbReference type="ARBA" id="ARBA00008722"/>
    </source>
</evidence>
<evidence type="ECO:0000256" key="5">
    <source>
        <dbReference type="ARBA" id="ARBA00022844"/>
    </source>
</evidence>
<accession>U5XJL7</accession>
<dbReference type="InterPro" id="IPR001742">
    <property type="entry name" value="Capsid_VP2_Orbivir"/>
</dbReference>
<evidence type="ECO:0000256" key="6">
    <source>
        <dbReference type="ARBA" id="ARBA00022996"/>
    </source>
</evidence>
<protein>
    <recommendedName>
        <fullName evidence="3">Outer capsid protein VP2</fullName>
    </recommendedName>
</protein>
<dbReference type="GO" id="GO:0005198">
    <property type="term" value="F:structural molecule activity"/>
    <property type="evidence" value="ECO:0007669"/>
    <property type="project" value="InterPro"/>
</dbReference>
<evidence type="ECO:0000256" key="4">
    <source>
        <dbReference type="ARBA" id="ARBA00022561"/>
    </source>
</evidence>
<sequence>MDEFGVMLTTRWDGQNVAEAYSYDVVIQMDGGEPYMDNIGEDGPDGSKWVSVRSAWKGLYKPTDAYERMADFQWDGQYHMEMPEYIGEALRSTLKDGSRRGTQKLFSIDDHRQPRVSMDSELHGYIKAQCNVGSVHYKSSYSEMTSFHHIAREGNECDHRILDFGHRLSIVKGMMHYEPMRLGLRAGWKAVGTTVNGLQLTHDGLTTREISQMSHQGMKNLVNEVLQTNDTNVDRIAGYAIEASQERPDPEDDVPEREEVEKFRELYMKLLQNQLDMSLKADTLIPGTVKKPLEIAIVLSKMGYSADVPCRSHLTRGLVMMLSRAVGDLSAKSARYVSGGSVAGLIREEPFGRDALVDSKQSKFGKVVQLIIKSQLMIDMGVKYEPYISDVDMGVVTEIQTQILQDVCKVKRNPTFSFCLNRLNPRRKIALERQTNKFVAKADYKSESLGSFTHDVTILFHEKERTSVRCEGVRPPWQVLIWEERLWTQKRVDRGSVSNMALEVNHSFSEFFGVNTLWKGGCPFSVLKQILYDYFFMLSEIFDRHFLLHRRRDTRVLSCYTKSDGGHVDALSLEKVILLLFSRYCGAPEIKSDEDSVRWIRHFLLSDKDVRITMLQRYFPRMLKVYEGGAVAYEDVMVLNLLLLLFCLTPGVEHVSHDDKMFFFMWIDRIIALPFTLRNLTDAPTISGFITFLQFFPHQAQLKEHVTNRELRLARVILDYHLSLRVGFKEGIGYYGIREHFESWCGMRCSGIGELFSILRPVRTPERGHIGIYFISDSLTRWYPAWRVRNHRVMGSWRGDVWIKLPSLDYEIEGHVHVKRLVRMSRGRLYTVLLIGVEGSQFGNDHMGPKLMN</sequence>
<dbReference type="Pfam" id="PF00898">
    <property type="entry name" value="Orbi_VP2"/>
    <property type="match status" value="1"/>
</dbReference>
<keyword evidence="4" id="KW-0167">Capsid protein</keyword>
<evidence type="ECO:0000256" key="1">
    <source>
        <dbReference type="ARBA" id="ARBA00004328"/>
    </source>
</evidence>
<reference evidence="7" key="1">
    <citation type="journal article" date="2013" name="PLoS ONE">
        <title>Identification of Novel Viruses Using VirusHunter -- an Automated Data Analysis Pipeline.</title>
        <authorList>
            <person name="Zhao G."/>
            <person name="Krishnamurthy S."/>
            <person name="Cai Z."/>
            <person name="Popov V.L."/>
            <person name="Travassos da Rosa A.P."/>
            <person name="Guzman H."/>
            <person name="Cao S."/>
            <person name="Virgin H.W."/>
            <person name="Tesh R.B."/>
            <person name="Wang D."/>
        </authorList>
    </citation>
    <scope>NUCLEOTIDE SEQUENCE</scope>
    <source>
        <strain evidence="7">KY-663</strain>
    </source>
</reference>
<evidence type="ECO:0000256" key="3">
    <source>
        <dbReference type="ARBA" id="ARBA00015347"/>
    </source>
</evidence>